<keyword evidence="2" id="KW-0732">Signal</keyword>
<feature type="compositionally biased region" description="Basic and acidic residues" evidence="1">
    <location>
        <begin position="59"/>
        <end position="80"/>
    </location>
</feature>
<dbReference type="PANTHER" id="PTHR34961:SF1">
    <property type="entry name" value="ROOT MERISTEM GROWTH FACTOR 10"/>
    <property type="match status" value="1"/>
</dbReference>
<feature type="region of interest" description="Disordered" evidence="1">
    <location>
        <begin position="48"/>
        <end position="88"/>
    </location>
</feature>
<keyword evidence="4" id="KW-1185">Reference proteome</keyword>
<name>A0AAD2AE74_9LAMI</name>
<dbReference type="AlphaFoldDB" id="A0AAD2AE74"/>
<evidence type="ECO:0000313" key="3">
    <source>
        <dbReference type="EMBL" id="CAI9786018.1"/>
    </source>
</evidence>
<dbReference type="Proteomes" id="UP000834106">
    <property type="component" value="Chromosome 22"/>
</dbReference>
<reference evidence="3" key="1">
    <citation type="submission" date="2023-05" db="EMBL/GenBank/DDBJ databases">
        <authorList>
            <person name="Huff M."/>
        </authorList>
    </citation>
    <scope>NUCLEOTIDE SEQUENCE</scope>
</reference>
<dbReference type="PANTHER" id="PTHR34961">
    <property type="entry name" value="TRANSMEMBRANE PROTEIN"/>
    <property type="match status" value="1"/>
</dbReference>
<evidence type="ECO:0000256" key="2">
    <source>
        <dbReference type="SAM" id="SignalP"/>
    </source>
</evidence>
<feature type="signal peptide" evidence="2">
    <location>
        <begin position="1"/>
        <end position="23"/>
    </location>
</feature>
<sequence>MSTISSLVLVLFLLFFPFHGCRARSIGVFNNEPVEVFLSSSKNNKASGLVRVSIQPDSKASEATKPESKNHEEKIDDDKMSPATSVVAPNRKSLQKVEVLDTVETEPAVSVSWRVPHKKRGEEEPWFNLDYLPPKTHPPHNN</sequence>
<feature type="chain" id="PRO_5042100735" evidence="2">
    <location>
        <begin position="24"/>
        <end position="142"/>
    </location>
</feature>
<dbReference type="EMBL" id="OU503057">
    <property type="protein sequence ID" value="CAI9786018.1"/>
    <property type="molecule type" value="Genomic_DNA"/>
</dbReference>
<evidence type="ECO:0000313" key="4">
    <source>
        <dbReference type="Proteomes" id="UP000834106"/>
    </source>
</evidence>
<accession>A0AAD2AE74</accession>
<evidence type="ECO:0000256" key="1">
    <source>
        <dbReference type="SAM" id="MobiDB-lite"/>
    </source>
</evidence>
<protein>
    <submittedName>
        <fullName evidence="3">Uncharacterized protein</fullName>
    </submittedName>
</protein>
<organism evidence="3 4">
    <name type="scientific">Fraxinus pennsylvanica</name>
    <dbReference type="NCBI Taxonomy" id="56036"/>
    <lineage>
        <taxon>Eukaryota</taxon>
        <taxon>Viridiplantae</taxon>
        <taxon>Streptophyta</taxon>
        <taxon>Embryophyta</taxon>
        <taxon>Tracheophyta</taxon>
        <taxon>Spermatophyta</taxon>
        <taxon>Magnoliopsida</taxon>
        <taxon>eudicotyledons</taxon>
        <taxon>Gunneridae</taxon>
        <taxon>Pentapetalae</taxon>
        <taxon>asterids</taxon>
        <taxon>lamiids</taxon>
        <taxon>Lamiales</taxon>
        <taxon>Oleaceae</taxon>
        <taxon>Oleeae</taxon>
        <taxon>Fraxinus</taxon>
    </lineage>
</organism>
<feature type="region of interest" description="Disordered" evidence="1">
    <location>
        <begin position="123"/>
        <end position="142"/>
    </location>
</feature>
<gene>
    <name evidence="3" type="ORF">FPE_LOCUS33448</name>
</gene>
<dbReference type="InterPro" id="IPR053313">
    <property type="entry name" value="RGF"/>
</dbReference>
<proteinExistence type="predicted"/>